<dbReference type="InterPro" id="IPR032567">
    <property type="entry name" value="RTL1-rel"/>
</dbReference>
<proteinExistence type="predicted"/>
<reference evidence="1" key="1">
    <citation type="submission" date="2020-06" db="EMBL/GenBank/DDBJ databases">
        <authorList>
            <person name="Li T."/>
            <person name="Hu X."/>
            <person name="Zhang T."/>
            <person name="Song X."/>
            <person name="Zhang H."/>
            <person name="Dai N."/>
            <person name="Sheng W."/>
            <person name="Hou X."/>
            <person name="Wei L."/>
        </authorList>
    </citation>
    <scope>NUCLEOTIDE SEQUENCE</scope>
    <source>
        <strain evidence="1">K16</strain>
        <tissue evidence="1">Leaf</tissue>
    </source>
</reference>
<dbReference type="EMBL" id="JACGWL010000006">
    <property type="protein sequence ID" value="KAK4400598.1"/>
    <property type="molecule type" value="Genomic_DNA"/>
</dbReference>
<organism evidence="1 2">
    <name type="scientific">Sesamum angolense</name>
    <dbReference type="NCBI Taxonomy" id="2727404"/>
    <lineage>
        <taxon>Eukaryota</taxon>
        <taxon>Viridiplantae</taxon>
        <taxon>Streptophyta</taxon>
        <taxon>Embryophyta</taxon>
        <taxon>Tracheophyta</taxon>
        <taxon>Spermatophyta</taxon>
        <taxon>Magnoliopsida</taxon>
        <taxon>eudicotyledons</taxon>
        <taxon>Gunneridae</taxon>
        <taxon>Pentapetalae</taxon>
        <taxon>asterids</taxon>
        <taxon>lamiids</taxon>
        <taxon>Lamiales</taxon>
        <taxon>Pedaliaceae</taxon>
        <taxon>Sesamum</taxon>
    </lineage>
</organism>
<dbReference type="PANTHER" id="PTHR15503:SF45">
    <property type="entry name" value="RNA-DIRECTED DNA POLYMERASE HOMOLOG"/>
    <property type="match status" value="1"/>
</dbReference>
<reference evidence="1" key="2">
    <citation type="journal article" date="2024" name="Plant">
        <title>Genomic evolution and insights into agronomic trait innovations of Sesamum species.</title>
        <authorList>
            <person name="Miao H."/>
            <person name="Wang L."/>
            <person name="Qu L."/>
            <person name="Liu H."/>
            <person name="Sun Y."/>
            <person name="Le M."/>
            <person name="Wang Q."/>
            <person name="Wei S."/>
            <person name="Zheng Y."/>
            <person name="Lin W."/>
            <person name="Duan Y."/>
            <person name="Cao H."/>
            <person name="Xiong S."/>
            <person name="Wang X."/>
            <person name="Wei L."/>
            <person name="Li C."/>
            <person name="Ma Q."/>
            <person name="Ju M."/>
            <person name="Zhao R."/>
            <person name="Li G."/>
            <person name="Mu C."/>
            <person name="Tian Q."/>
            <person name="Mei H."/>
            <person name="Zhang T."/>
            <person name="Gao T."/>
            <person name="Zhang H."/>
        </authorList>
    </citation>
    <scope>NUCLEOTIDE SEQUENCE</scope>
    <source>
        <strain evidence="1">K16</strain>
    </source>
</reference>
<keyword evidence="2" id="KW-1185">Reference proteome</keyword>
<dbReference type="Proteomes" id="UP001289374">
    <property type="component" value="Unassembled WGS sequence"/>
</dbReference>
<evidence type="ECO:0000313" key="1">
    <source>
        <dbReference type="EMBL" id="KAK4400598.1"/>
    </source>
</evidence>
<dbReference type="Pfam" id="PF08284">
    <property type="entry name" value="RVP_2"/>
    <property type="match status" value="1"/>
</dbReference>
<comment type="caution">
    <text evidence="1">The sequence shown here is derived from an EMBL/GenBank/DDBJ whole genome shotgun (WGS) entry which is preliminary data.</text>
</comment>
<dbReference type="Gene3D" id="2.40.70.10">
    <property type="entry name" value="Acid Proteases"/>
    <property type="match status" value="1"/>
</dbReference>
<protein>
    <recommendedName>
        <fullName evidence="3">Reverse transcriptase domain-containing protein</fullName>
    </recommendedName>
</protein>
<evidence type="ECO:0008006" key="3">
    <source>
        <dbReference type="Google" id="ProtNLM"/>
    </source>
</evidence>
<evidence type="ECO:0000313" key="2">
    <source>
        <dbReference type="Proteomes" id="UP001289374"/>
    </source>
</evidence>
<dbReference type="PANTHER" id="PTHR15503">
    <property type="entry name" value="LDOC1 RELATED"/>
    <property type="match status" value="1"/>
</dbReference>
<sequence length="340" mass="36993">MEEAIIEDKKKGEEKRKSMYTVGESSRLTKRGTGRSFSVGGGNFSRGGSGFRGSIGPTFGELDRVIAEKLLLRIVLSMEATFGTMLGCYTQTCYGTLFEESGTEPVEDYENRGIGRAKSSTHSYISSELASKILVMDLKEFDVILGMDWLAQHRAVVDCYKKEVMIESSGKPKVVFMGDRQVVPVCVISAIEARRLMLEGCEAFLPHVIDAEKVSPTLKEIPVLRDFLEVFPDDLPGLPPHREVDFNLHPTCTLKSTSLCGGKPGKSSGNTLGKSLTTGISPNVGLTFSASITWAKNTSHPSSINRLASIDDITQTGTTCRSPTNTTFGLPEDSIITSFL</sequence>
<gene>
    <name evidence="1" type="ORF">Sango_1165900</name>
</gene>
<dbReference type="AlphaFoldDB" id="A0AAE1WVQ8"/>
<name>A0AAE1WVQ8_9LAMI</name>
<accession>A0AAE1WVQ8</accession>
<dbReference type="InterPro" id="IPR021109">
    <property type="entry name" value="Peptidase_aspartic_dom_sf"/>
</dbReference>